<organism evidence="2 3">
    <name type="scientific">Domibacillus iocasae</name>
    <dbReference type="NCBI Taxonomy" id="1714016"/>
    <lineage>
        <taxon>Bacteria</taxon>
        <taxon>Bacillati</taxon>
        <taxon>Bacillota</taxon>
        <taxon>Bacilli</taxon>
        <taxon>Bacillales</taxon>
        <taxon>Bacillaceae</taxon>
        <taxon>Domibacillus</taxon>
    </lineage>
</organism>
<name>A0A1E7DPF7_9BACI</name>
<dbReference type="STRING" id="1714016.BA724_06775"/>
<keyword evidence="1" id="KW-1133">Transmembrane helix</keyword>
<evidence type="ECO:0008006" key="4">
    <source>
        <dbReference type="Google" id="ProtNLM"/>
    </source>
</evidence>
<dbReference type="AlphaFoldDB" id="A0A1E7DPF7"/>
<keyword evidence="3" id="KW-1185">Reference proteome</keyword>
<evidence type="ECO:0000313" key="2">
    <source>
        <dbReference type="EMBL" id="OES44961.1"/>
    </source>
</evidence>
<accession>A0A1E7DPF7</accession>
<keyword evidence="1" id="KW-0812">Transmembrane</keyword>
<protein>
    <recommendedName>
        <fullName evidence="4">DUF2304 domain-containing protein</fullName>
    </recommendedName>
</protein>
<reference evidence="2 3" key="1">
    <citation type="submission" date="2016-06" db="EMBL/GenBank/DDBJ databases">
        <title>Domibacillus iocasae genome sequencing.</title>
        <authorList>
            <person name="Verma A."/>
            <person name="Pal Y."/>
            <person name="Ojha A.K."/>
            <person name="Krishnamurthi S."/>
        </authorList>
    </citation>
    <scope>NUCLEOTIDE SEQUENCE [LARGE SCALE GENOMIC DNA]</scope>
    <source>
        <strain evidence="2 3">DSM 29979</strain>
    </source>
</reference>
<feature type="transmembrane region" description="Helical" evidence="1">
    <location>
        <begin position="33"/>
        <end position="50"/>
    </location>
</feature>
<dbReference type="Pfam" id="PF10066">
    <property type="entry name" value="DUF2304"/>
    <property type="match status" value="1"/>
</dbReference>
<feature type="transmembrane region" description="Helical" evidence="1">
    <location>
        <begin position="62"/>
        <end position="83"/>
    </location>
</feature>
<proteinExistence type="predicted"/>
<dbReference type="RefSeq" id="WP_069938583.1">
    <property type="nucleotide sequence ID" value="NZ_MAMP01000021.1"/>
</dbReference>
<keyword evidence="1" id="KW-0472">Membrane</keyword>
<evidence type="ECO:0000313" key="3">
    <source>
        <dbReference type="Proteomes" id="UP000095658"/>
    </source>
</evidence>
<gene>
    <name evidence="2" type="ORF">BA724_06775</name>
</gene>
<dbReference type="InterPro" id="IPR019277">
    <property type="entry name" value="DUF2304"/>
</dbReference>
<dbReference type="Proteomes" id="UP000095658">
    <property type="component" value="Unassembled WGS sequence"/>
</dbReference>
<dbReference type="OrthoDB" id="2620004at2"/>
<evidence type="ECO:0000256" key="1">
    <source>
        <dbReference type="SAM" id="Phobius"/>
    </source>
</evidence>
<comment type="caution">
    <text evidence="2">The sequence shown here is derived from an EMBL/GenBank/DDBJ whole genome shotgun (WGS) entry which is preliminary data.</text>
</comment>
<dbReference type="EMBL" id="MAMP01000021">
    <property type="protein sequence ID" value="OES44961.1"/>
    <property type="molecule type" value="Genomic_DNA"/>
</dbReference>
<sequence>MNIIQLIVSGAALLLFILTVTMTAKNKLTDQYAFMWLAFSLLGVLMSFALPSLNRFATALGIAYMPSLIYLIAFLVVLALLIYHTHLLSKQEARTRVLVQEVAFLKKEVAEMKKKEDRGL</sequence>